<dbReference type="GeneID" id="62236145"/>
<evidence type="ECO:0000256" key="1">
    <source>
        <dbReference type="SAM" id="MobiDB-lite"/>
    </source>
</evidence>
<dbReference type="RefSeq" id="XP_038806762.1">
    <property type="nucleotide sequence ID" value="XM_038956995.1"/>
</dbReference>
<feature type="compositionally biased region" description="Basic residues" evidence="1">
    <location>
        <begin position="14"/>
        <end position="23"/>
    </location>
</feature>
<feature type="compositionally biased region" description="Basic and acidic residues" evidence="1">
    <location>
        <begin position="1"/>
        <end position="13"/>
    </location>
</feature>
<keyword evidence="3" id="KW-1185">Reference proteome</keyword>
<feature type="region of interest" description="Disordered" evidence="1">
    <location>
        <begin position="50"/>
        <end position="69"/>
    </location>
</feature>
<accession>A0ABQ7IC18</accession>
<dbReference type="EMBL" id="RCSX01000027">
    <property type="protein sequence ID" value="KAF7919534.1"/>
    <property type="molecule type" value="Genomic_DNA"/>
</dbReference>
<reference evidence="2 3" key="1">
    <citation type="journal article" date="2020" name="Genome Biol. Evol.">
        <title>Comparative genomics of Sclerotiniaceae.</title>
        <authorList>
            <person name="Valero Jimenez C.A."/>
            <person name="Steentjes M."/>
            <person name="Scholten O.E."/>
            <person name="Van Kan J.A.L."/>
        </authorList>
    </citation>
    <scope>NUCLEOTIDE SEQUENCE [LARGE SCALE GENOMIC DNA]</scope>
    <source>
        <strain evidence="2 3">B1</strain>
    </source>
</reference>
<feature type="region of interest" description="Disordered" evidence="1">
    <location>
        <begin position="1"/>
        <end position="27"/>
    </location>
</feature>
<evidence type="ECO:0000313" key="3">
    <source>
        <dbReference type="Proteomes" id="UP000783213"/>
    </source>
</evidence>
<proteinExistence type="predicted"/>
<gene>
    <name evidence="2" type="ORF">EAE98_009374</name>
</gene>
<dbReference type="Proteomes" id="UP000783213">
    <property type="component" value="Unassembled WGS sequence"/>
</dbReference>
<evidence type="ECO:0000313" key="2">
    <source>
        <dbReference type="EMBL" id="KAF7919534.1"/>
    </source>
</evidence>
<protein>
    <submittedName>
        <fullName evidence="2">Uncharacterized protein</fullName>
    </submittedName>
</protein>
<comment type="caution">
    <text evidence="2">The sequence shown here is derived from an EMBL/GenBank/DDBJ whole genome shotgun (WGS) entry which is preliminary data.</text>
</comment>
<sequence length="69" mass="8224">MDEGKTKQTALREKRTKQHRATNGKREKTVRLARGIFPTRISYWIHKKGNWKNDATRQGSKRRQIGDFR</sequence>
<name>A0ABQ7IC18_9HELO</name>
<organism evidence="2 3">
    <name type="scientific">Botrytis deweyae</name>
    <dbReference type="NCBI Taxonomy" id="2478750"/>
    <lineage>
        <taxon>Eukaryota</taxon>
        <taxon>Fungi</taxon>
        <taxon>Dikarya</taxon>
        <taxon>Ascomycota</taxon>
        <taxon>Pezizomycotina</taxon>
        <taxon>Leotiomycetes</taxon>
        <taxon>Helotiales</taxon>
        <taxon>Sclerotiniaceae</taxon>
        <taxon>Botrytis</taxon>
    </lineage>
</organism>